<reference evidence="2" key="2">
    <citation type="submission" date="2015-01" db="EMBL/GenBank/DDBJ databases">
        <title>Evolutionary Origins and Diversification of the Mycorrhizal Mutualists.</title>
        <authorList>
            <consortium name="DOE Joint Genome Institute"/>
            <consortium name="Mycorrhizal Genomics Consortium"/>
            <person name="Kohler A."/>
            <person name="Kuo A."/>
            <person name="Nagy L.G."/>
            <person name="Floudas D."/>
            <person name="Copeland A."/>
            <person name="Barry K.W."/>
            <person name="Cichocki N."/>
            <person name="Veneault-Fourrey C."/>
            <person name="LaButti K."/>
            <person name="Lindquist E.A."/>
            <person name="Lipzen A."/>
            <person name="Lundell T."/>
            <person name="Morin E."/>
            <person name="Murat C."/>
            <person name="Riley R."/>
            <person name="Ohm R."/>
            <person name="Sun H."/>
            <person name="Tunlid A."/>
            <person name="Henrissat B."/>
            <person name="Grigoriev I.V."/>
            <person name="Hibbett D.S."/>
            <person name="Martin F."/>
        </authorList>
    </citation>
    <scope>NUCLEOTIDE SEQUENCE [LARGE SCALE GENOMIC DNA]</scope>
    <source>
        <strain evidence="2">Zn</strain>
    </source>
</reference>
<dbReference type="STRING" id="913774.A0A0C3CXQ9"/>
<dbReference type="EMBL" id="KN832890">
    <property type="protein sequence ID" value="KIM94467.1"/>
    <property type="molecule type" value="Genomic_DNA"/>
</dbReference>
<dbReference type="PANTHER" id="PTHR43611:SF3">
    <property type="entry name" value="FLAVIN MONONUCLEOTIDE HYDROLASE 1, CHLOROPLATIC"/>
    <property type="match status" value="1"/>
</dbReference>
<accession>A0A0C3CXQ9</accession>
<dbReference type="InterPro" id="IPR023198">
    <property type="entry name" value="PGP-like_dom2"/>
</dbReference>
<dbReference type="InterPro" id="IPR008930">
    <property type="entry name" value="Terpenoid_cyclase/PrenylTrfase"/>
</dbReference>
<dbReference type="Gene3D" id="1.10.150.240">
    <property type="entry name" value="Putative phosphatase, domain 2"/>
    <property type="match status" value="1"/>
</dbReference>
<dbReference type="SUPFAM" id="SSF48239">
    <property type="entry name" value="Terpenoid cyclases/Protein prenyltransferases"/>
    <property type="match status" value="1"/>
</dbReference>
<dbReference type="Proteomes" id="UP000054321">
    <property type="component" value="Unassembled WGS sequence"/>
</dbReference>
<dbReference type="Gene3D" id="3.40.50.1000">
    <property type="entry name" value="HAD superfamily/HAD-like"/>
    <property type="match status" value="1"/>
</dbReference>
<protein>
    <recommendedName>
        <fullName evidence="3">HAD-like protein</fullName>
    </recommendedName>
</protein>
<evidence type="ECO:0000313" key="2">
    <source>
        <dbReference type="Proteomes" id="UP000054321"/>
    </source>
</evidence>
<keyword evidence="2" id="KW-1185">Reference proteome</keyword>
<dbReference type="InterPro" id="IPR036412">
    <property type="entry name" value="HAD-like_sf"/>
</dbReference>
<dbReference type="PANTHER" id="PTHR43611">
    <property type="entry name" value="ALPHA-D-GLUCOSE 1-PHOSPHATE PHOSPHATASE"/>
    <property type="match status" value="1"/>
</dbReference>
<organism evidence="1 2">
    <name type="scientific">Oidiodendron maius (strain Zn)</name>
    <dbReference type="NCBI Taxonomy" id="913774"/>
    <lineage>
        <taxon>Eukaryota</taxon>
        <taxon>Fungi</taxon>
        <taxon>Dikarya</taxon>
        <taxon>Ascomycota</taxon>
        <taxon>Pezizomycotina</taxon>
        <taxon>Leotiomycetes</taxon>
        <taxon>Leotiomycetes incertae sedis</taxon>
        <taxon>Myxotrichaceae</taxon>
        <taxon>Oidiodendron</taxon>
    </lineage>
</organism>
<dbReference type="HOGENOM" id="CLU_019989_1_0_1"/>
<evidence type="ECO:0000313" key="1">
    <source>
        <dbReference type="EMBL" id="KIM94467.1"/>
    </source>
</evidence>
<dbReference type="SFLD" id="SFLDS00003">
    <property type="entry name" value="Haloacid_Dehalogenase"/>
    <property type="match status" value="1"/>
</dbReference>
<evidence type="ECO:0008006" key="3">
    <source>
        <dbReference type="Google" id="ProtNLM"/>
    </source>
</evidence>
<proteinExistence type="predicted"/>
<dbReference type="OrthoDB" id="2012566at2759"/>
<dbReference type="SFLD" id="SFLDG01129">
    <property type="entry name" value="C1.5:_HAD__Beta-PGM__Phosphata"/>
    <property type="match status" value="1"/>
</dbReference>
<dbReference type="AlphaFoldDB" id="A0A0C3CXQ9"/>
<name>A0A0C3CXQ9_OIDMZ</name>
<sequence length="465" mass="52020">MPGALILDLGGVFYTFSDVPDAPIPSKQFKFLLDSSEWHDLESGKMSENEAFKAITERLSLAEGDIEGTLRLVSATLKLNDGLVAAIRQLKDDSDGRLRVFAASNISQDRYNVLRSNLQGWDIFDGIFISASLGVRKPERAFYDRLLEAASLTAESTVFIDNRTENVIGAQCCGMHGVLFDSTNSVVRKLLALFDNPIQRGNAWLHAHARNMWCMTNTGVEVREMFQQLFILYLTNDWNLVDIRQLDSPTGRWNMWAYGPPQLTTESYPDDLDTTTLALLQLDVSVDLKHKAMDGMLQFLNPDGLFYCYFDSSRPRVDPFISANALRLFYANGRGFQLVAALHFMKDMLRTGAFEHGTRDLCVKNPSAKELGDLDSLIRQRLQERMGCTQDAPSAAFRLIASNNLRMRNSKDEKILLDSQHVDGRWTGYVYRYGSSGVLFGSDGLTTALAVAALQGAKQGVKKHL</sequence>
<dbReference type="InterPro" id="IPR023214">
    <property type="entry name" value="HAD_sf"/>
</dbReference>
<gene>
    <name evidence="1" type="ORF">OIDMADRAFT_45810</name>
</gene>
<reference evidence="1 2" key="1">
    <citation type="submission" date="2014-04" db="EMBL/GenBank/DDBJ databases">
        <authorList>
            <consortium name="DOE Joint Genome Institute"/>
            <person name="Kuo A."/>
            <person name="Martino E."/>
            <person name="Perotto S."/>
            <person name="Kohler A."/>
            <person name="Nagy L.G."/>
            <person name="Floudas D."/>
            <person name="Copeland A."/>
            <person name="Barry K.W."/>
            <person name="Cichocki N."/>
            <person name="Veneault-Fourrey C."/>
            <person name="LaButti K."/>
            <person name="Lindquist E.A."/>
            <person name="Lipzen A."/>
            <person name="Lundell T."/>
            <person name="Morin E."/>
            <person name="Murat C."/>
            <person name="Sun H."/>
            <person name="Tunlid A."/>
            <person name="Henrissat B."/>
            <person name="Grigoriev I.V."/>
            <person name="Hibbett D.S."/>
            <person name="Martin F."/>
            <person name="Nordberg H.P."/>
            <person name="Cantor M.N."/>
            <person name="Hua S.X."/>
        </authorList>
    </citation>
    <scope>NUCLEOTIDE SEQUENCE [LARGE SCALE GENOMIC DNA]</scope>
    <source>
        <strain evidence="1 2">Zn</strain>
    </source>
</reference>
<dbReference type="SUPFAM" id="SSF56784">
    <property type="entry name" value="HAD-like"/>
    <property type="match status" value="1"/>
</dbReference>
<dbReference type="InParanoid" id="A0A0C3CXQ9"/>